<name>A0A5B7JTB9_PORTR</name>
<organism evidence="2 3">
    <name type="scientific">Portunus trituberculatus</name>
    <name type="common">Swimming crab</name>
    <name type="synonym">Neptunus trituberculatus</name>
    <dbReference type="NCBI Taxonomy" id="210409"/>
    <lineage>
        <taxon>Eukaryota</taxon>
        <taxon>Metazoa</taxon>
        <taxon>Ecdysozoa</taxon>
        <taxon>Arthropoda</taxon>
        <taxon>Crustacea</taxon>
        <taxon>Multicrustacea</taxon>
        <taxon>Malacostraca</taxon>
        <taxon>Eumalacostraca</taxon>
        <taxon>Eucarida</taxon>
        <taxon>Decapoda</taxon>
        <taxon>Pleocyemata</taxon>
        <taxon>Brachyura</taxon>
        <taxon>Eubrachyura</taxon>
        <taxon>Portunoidea</taxon>
        <taxon>Portunidae</taxon>
        <taxon>Portuninae</taxon>
        <taxon>Portunus</taxon>
    </lineage>
</organism>
<evidence type="ECO:0000256" key="1">
    <source>
        <dbReference type="SAM" id="MobiDB-lite"/>
    </source>
</evidence>
<dbReference type="Proteomes" id="UP000324222">
    <property type="component" value="Unassembled WGS sequence"/>
</dbReference>
<evidence type="ECO:0000313" key="3">
    <source>
        <dbReference type="Proteomes" id="UP000324222"/>
    </source>
</evidence>
<accession>A0A5B7JTB9</accession>
<comment type="caution">
    <text evidence="2">The sequence shown here is derived from an EMBL/GenBank/DDBJ whole genome shotgun (WGS) entry which is preliminary data.</text>
</comment>
<proteinExistence type="predicted"/>
<feature type="region of interest" description="Disordered" evidence="1">
    <location>
        <begin position="16"/>
        <end position="48"/>
    </location>
</feature>
<evidence type="ECO:0000313" key="2">
    <source>
        <dbReference type="EMBL" id="MPC96367.1"/>
    </source>
</evidence>
<reference evidence="2 3" key="1">
    <citation type="submission" date="2019-05" db="EMBL/GenBank/DDBJ databases">
        <title>Another draft genome of Portunus trituberculatus and its Hox gene families provides insights of decapod evolution.</title>
        <authorList>
            <person name="Jeong J.-H."/>
            <person name="Song I."/>
            <person name="Kim S."/>
            <person name="Choi T."/>
            <person name="Kim D."/>
            <person name="Ryu S."/>
            <person name="Kim W."/>
        </authorList>
    </citation>
    <scope>NUCLEOTIDE SEQUENCE [LARGE SCALE GENOMIC DNA]</scope>
    <source>
        <tissue evidence="2">Muscle</tissue>
    </source>
</reference>
<dbReference type="EMBL" id="VSRR010105739">
    <property type="protein sequence ID" value="MPC96367.1"/>
    <property type="molecule type" value="Genomic_DNA"/>
</dbReference>
<dbReference type="AlphaFoldDB" id="A0A5B7JTB9"/>
<feature type="compositionally biased region" description="Basic residues" evidence="1">
    <location>
        <begin position="16"/>
        <end position="38"/>
    </location>
</feature>
<sequence>MPQEIVQFSLERFQKKKKKKKIKIKRRKKKKKKKKKKKNESLSNWDSKNTIKTYENKGSFKKPSGLHLAILV</sequence>
<gene>
    <name evidence="2" type="ORF">E2C01_091624</name>
</gene>
<keyword evidence="3" id="KW-1185">Reference proteome</keyword>
<protein>
    <submittedName>
        <fullName evidence="2">Uncharacterized protein</fullName>
    </submittedName>
</protein>